<dbReference type="SUPFAM" id="SSF51735">
    <property type="entry name" value="NAD(P)-binding Rossmann-fold domains"/>
    <property type="match status" value="1"/>
</dbReference>
<feature type="domain" description="NAD-dependent epimerase/dehydratase" evidence="1">
    <location>
        <begin position="4"/>
        <end position="208"/>
    </location>
</feature>
<keyword evidence="3" id="KW-1185">Reference proteome</keyword>
<dbReference type="OrthoDB" id="9801056at2"/>
<dbReference type="RefSeq" id="WP_094266560.1">
    <property type="nucleotide sequence ID" value="NZ_NOIH01000002.1"/>
</dbReference>
<dbReference type="PANTHER" id="PTHR48079:SF6">
    <property type="entry name" value="NAD(P)-BINDING DOMAIN-CONTAINING PROTEIN-RELATED"/>
    <property type="match status" value="1"/>
</dbReference>
<dbReference type="Proteomes" id="UP000215181">
    <property type="component" value="Unassembled WGS sequence"/>
</dbReference>
<dbReference type="PANTHER" id="PTHR48079">
    <property type="entry name" value="PROTEIN YEEZ"/>
    <property type="match status" value="1"/>
</dbReference>
<accession>A0A235F383</accession>
<dbReference type="GO" id="GO:0005737">
    <property type="term" value="C:cytoplasm"/>
    <property type="evidence" value="ECO:0007669"/>
    <property type="project" value="TreeGrafter"/>
</dbReference>
<evidence type="ECO:0000313" key="2">
    <source>
        <dbReference type="EMBL" id="OYD55719.1"/>
    </source>
</evidence>
<reference evidence="2 3" key="1">
    <citation type="submission" date="2017-07" db="EMBL/GenBank/DDBJ databases">
        <title>Thauera sp. KNDSS-Mac4 genome sequence and assembly.</title>
        <authorList>
            <person name="Mayilraj S."/>
        </authorList>
    </citation>
    <scope>NUCLEOTIDE SEQUENCE [LARGE SCALE GENOMIC DNA]</scope>
    <source>
        <strain evidence="2 3">KNDSS-Mac4</strain>
    </source>
</reference>
<dbReference type="InterPro" id="IPR051783">
    <property type="entry name" value="NAD(P)-dependent_oxidoreduct"/>
</dbReference>
<name>A0A235F383_9RHOO</name>
<dbReference type="InterPro" id="IPR036291">
    <property type="entry name" value="NAD(P)-bd_dom_sf"/>
</dbReference>
<dbReference type="AlphaFoldDB" id="A0A235F383"/>
<sequence length="300" mass="32641">MKLIIAGASGYIGRSLVHLAVEHGHQVLMLLRRRSETLAPYGEQASIDEAKDLIGSSADALINAAGTAHVRGTIADFDIANRRLPLELAACVLHGRVGRMIHLSSLGVYGNWSAQPITEMSEPSPMTPYAESKLRADHELAARFRSDKDRLTVVRPPMVYGAGCPGNFTRLCRLVSSGIPLPFGAAHARRSFIFVNNLVDFLLQCSEMNRPSGLFVLGDGSDYSTSELIREISLILGNRAINIAVPVPWLHVLEKAPGVSRAMDSLTRPMLVDWTSARNLIGWTPPVRPADAMTMAISPR</sequence>
<gene>
    <name evidence="2" type="ORF">CGK74_00785</name>
</gene>
<evidence type="ECO:0000313" key="3">
    <source>
        <dbReference type="Proteomes" id="UP000215181"/>
    </source>
</evidence>
<dbReference type="GO" id="GO:0004029">
    <property type="term" value="F:aldehyde dehydrogenase (NAD+) activity"/>
    <property type="evidence" value="ECO:0007669"/>
    <property type="project" value="TreeGrafter"/>
</dbReference>
<dbReference type="Pfam" id="PF01370">
    <property type="entry name" value="Epimerase"/>
    <property type="match status" value="1"/>
</dbReference>
<dbReference type="Gene3D" id="3.40.50.720">
    <property type="entry name" value="NAD(P)-binding Rossmann-like Domain"/>
    <property type="match status" value="1"/>
</dbReference>
<proteinExistence type="predicted"/>
<comment type="caution">
    <text evidence="2">The sequence shown here is derived from an EMBL/GenBank/DDBJ whole genome shotgun (WGS) entry which is preliminary data.</text>
</comment>
<organism evidence="2 3">
    <name type="scientific">Thauera propionica</name>
    <dbReference type="NCBI Taxonomy" id="2019431"/>
    <lineage>
        <taxon>Bacteria</taxon>
        <taxon>Pseudomonadati</taxon>
        <taxon>Pseudomonadota</taxon>
        <taxon>Betaproteobacteria</taxon>
        <taxon>Rhodocyclales</taxon>
        <taxon>Zoogloeaceae</taxon>
        <taxon>Thauera</taxon>
    </lineage>
</organism>
<protein>
    <recommendedName>
        <fullName evidence="1">NAD-dependent epimerase/dehydratase domain-containing protein</fullName>
    </recommendedName>
</protein>
<evidence type="ECO:0000259" key="1">
    <source>
        <dbReference type="Pfam" id="PF01370"/>
    </source>
</evidence>
<dbReference type="InterPro" id="IPR001509">
    <property type="entry name" value="Epimerase_deHydtase"/>
</dbReference>
<dbReference type="EMBL" id="NOIH01000002">
    <property type="protein sequence ID" value="OYD55719.1"/>
    <property type="molecule type" value="Genomic_DNA"/>
</dbReference>